<dbReference type="Proteomes" id="UP000323000">
    <property type="component" value="Chromosome 10"/>
</dbReference>
<organism evidence="2 3">
    <name type="scientific">Acer yangbiense</name>
    <dbReference type="NCBI Taxonomy" id="1000413"/>
    <lineage>
        <taxon>Eukaryota</taxon>
        <taxon>Viridiplantae</taxon>
        <taxon>Streptophyta</taxon>
        <taxon>Embryophyta</taxon>
        <taxon>Tracheophyta</taxon>
        <taxon>Spermatophyta</taxon>
        <taxon>Magnoliopsida</taxon>
        <taxon>eudicotyledons</taxon>
        <taxon>Gunneridae</taxon>
        <taxon>Pentapetalae</taxon>
        <taxon>rosids</taxon>
        <taxon>malvids</taxon>
        <taxon>Sapindales</taxon>
        <taxon>Sapindaceae</taxon>
        <taxon>Hippocastanoideae</taxon>
        <taxon>Acereae</taxon>
        <taxon>Acer</taxon>
    </lineage>
</organism>
<dbReference type="EMBL" id="VAHF01000010">
    <property type="protein sequence ID" value="TXG51851.1"/>
    <property type="molecule type" value="Genomic_DNA"/>
</dbReference>
<proteinExistence type="predicted"/>
<feature type="region of interest" description="Disordered" evidence="1">
    <location>
        <begin position="1"/>
        <end position="20"/>
    </location>
</feature>
<evidence type="ECO:0000313" key="3">
    <source>
        <dbReference type="Proteomes" id="UP000323000"/>
    </source>
</evidence>
<evidence type="ECO:0000256" key="1">
    <source>
        <dbReference type="SAM" id="MobiDB-lite"/>
    </source>
</evidence>
<keyword evidence="3" id="KW-1185">Reference proteome</keyword>
<feature type="compositionally biased region" description="Polar residues" evidence="1">
    <location>
        <begin position="1"/>
        <end position="18"/>
    </location>
</feature>
<reference evidence="3" key="1">
    <citation type="journal article" date="2019" name="Gigascience">
        <title>De novo genome assembly of the endangered Acer yangbiense, a plant species with extremely small populations endemic to Yunnan Province, China.</title>
        <authorList>
            <person name="Yang J."/>
            <person name="Wariss H.M."/>
            <person name="Tao L."/>
            <person name="Zhang R."/>
            <person name="Yun Q."/>
            <person name="Hollingsworth P."/>
            <person name="Dao Z."/>
            <person name="Luo G."/>
            <person name="Guo H."/>
            <person name="Ma Y."/>
            <person name="Sun W."/>
        </authorList>
    </citation>
    <scope>NUCLEOTIDE SEQUENCE [LARGE SCALE GENOMIC DNA]</scope>
    <source>
        <strain evidence="3">cv. Malutang</strain>
    </source>
</reference>
<name>A0A5C7H4I4_9ROSI</name>
<dbReference type="OrthoDB" id="1716893at2759"/>
<dbReference type="PANTHER" id="PTHR34996">
    <property type="entry name" value="OS06G0327400 PROTEIN"/>
    <property type="match status" value="1"/>
</dbReference>
<accession>A0A5C7H4I4</accession>
<dbReference type="AlphaFoldDB" id="A0A5C7H4I4"/>
<protein>
    <submittedName>
        <fullName evidence="2">Uncharacterized protein</fullName>
    </submittedName>
</protein>
<comment type="caution">
    <text evidence="2">The sequence shown here is derived from an EMBL/GenBank/DDBJ whole genome shotgun (WGS) entry which is preliminary data.</text>
</comment>
<gene>
    <name evidence="2" type="ORF">EZV62_021020</name>
</gene>
<sequence>MNRSSYNRVTKTASTTTGPMMRRHPLRGFWLKTRRLSIPRLRVFRCFYWLRFLCKCKYWNLSYGQAFMKKIKRSVVKTFVFPHHRRRNKNNDDDPENQKRGMVLLSGDSGGGGYNYASSFYSDAIKDCLEYIKMSAAISREDDNCIDRG</sequence>
<evidence type="ECO:0000313" key="2">
    <source>
        <dbReference type="EMBL" id="TXG51851.1"/>
    </source>
</evidence>
<dbReference type="PANTHER" id="PTHR34996:SF3">
    <property type="entry name" value="OS06G0327400 PROTEIN"/>
    <property type="match status" value="1"/>
</dbReference>